<evidence type="ECO:0000313" key="1">
    <source>
        <dbReference type="EMBL" id="RWS19474.1"/>
    </source>
</evidence>
<reference evidence="1 2" key="1">
    <citation type="journal article" date="2018" name="Gigascience">
        <title>Genomes of trombidid mites reveal novel predicted allergens and laterally-transferred genes associated with secondary metabolism.</title>
        <authorList>
            <person name="Dong X."/>
            <person name="Chaisiri K."/>
            <person name="Xia D."/>
            <person name="Armstrong S.D."/>
            <person name="Fang Y."/>
            <person name="Donnelly M.J."/>
            <person name="Kadowaki T."/>
            <person name="McGarry J.W."/>
            <person name="Darby A.C."/>
            <person name="Makepeace B.L."/>
        </authorList>
    </citation>
    <scope>NUCLEOTIDE SEQUENCE [LARGE SCALE GENOMIC DNA]</scope>
    <source>
        <strain evidence="1">UoL-UT</strain>
    </source>
</reference>
<dbReference type="AlphaFoldDB" id="A0A443RWB3"/>
<comment type="caution">
    <text evidence="1">The sequence shown here is derived from an EMBL/GenBank/DDBJ whole genome shotgun (WGS) entry which is preliminary data.</text>
</comment>
<gene>
    <name evidence="1" type="ORF">B4U80_00691</name>
</gene>
<dbReference type="VEuPathDB" id="VectorBase:LDEU012566"/>
<sequence>MERSAETLEFFADFYAVSQQ</sequence>
<dbReference type="Proteomes" id="UP000288716">
    <property type="component" value="Unassembled WGS sequence"/>
</dbReference>
<evidence type="ECO:0000313" key="2">
    <source>
        <dbReference type="Proteomes" id="UP000288716"/>
    </source>
</evidence>
<proteinExistence type="predicted"/>
<keyword evidence="2" id="KW-1185">Reference proteome</keyword>
<name>A0A443RWB3_9ACAR</name>
<protein>
    <submittedName>
        <fullName evidence="1">Uncharacterized protein</fullName>
    </submittedName>
</protein>
<organism evidence="1 2">
    <name type="scientific">Leptotrombidium deliense</name>
    <dbReference type="NCBI Taxonomy" id="299467"/>
    <lineage>
        <taxon>Eukaryota</taxon>
        <taxon>Metazoa</taxon>
        <taxon>Ecdysozoa</taxon>
        <taxon>Arthropoda</taxon>
        <taxon>Chelicerata</taxon>
        <taxon>Arachnida</taxon>
        <taxon>Acari</taxon>
        <taxon>Acariformes</taxon>
        <taxon>Trombidiformes</taxon>
        <taxon>Prostigmata</taxon>
        <taxon>Anystina</taxon>
        <taxon>Parasitengona</taxon>
        <taxon>Trombiculoidea</taxon>
        <taxon>Trombiculidae</taxon>
        <taxon>Leptotrombidium</taxon>
    </lineage>
</organism>
<accession>A0A443RWB3</accession>
<dbReference type="EMBL" id="NCKV01025746">
    <property type="protein sequence ID" value="RWS19474.1"/>
    <property type="molecule type" value="Genomic_DNA"/>
</dbReference>